<keyword evidence="10 12" id="KW-1133">Transmembrane helix</keyword>
<keyword evidence="11 12" id="KW-0472">Membrane</keyword>
<organism evidence="13 14">
    <name type="scientific">Buttiauxella izardii</name>
    <dbReference type="NCBI Taxonomy" id="82991"/>
    <lineage>
        <taxon>Bacteria</taxon>
        <taxon>Pseudomonadati</taxon>
        <taxon>Pseudomonadota</taxon>
        <taxon>Gammaproteobacteria</taxon>
        <taxon>Enterobacterales</taxon>
        <taxon>Enterobacteriaceae</taxon>
        <taxon>Buttiauxella</taxon>
    </lineage>
</organism>
<dbReference type="PANTHER" id="PTHR42770:SF6">
    <property type="entry name" value="PUTRESCINE TRANSPORTER POTE"/>
    <property type="match status" value="1"/>
</dbReference>
<feature type="transmembrane region" description="Helical" evidence="12">
    <location>
        <begin position="226"/>
        <end position="250"/>
    </location>
</feature>
<dbReference type="PANTHER" id="PTHR42770">
    <property type="entry name" value="AMINO ACID TRANSPORTER-RELATED"/>
    <property type="match status" value="1"/>
</dbReference>
<dbReference type="NCBIfam" id="TIGR00905">
    <property type="entry name" value="2A0302"/>
    <property type="match status" value="1"/>
</dbReference>
<dbReference type="OrthoDB" id="3185104at2"/>
<feature type="transmembrane region" description="Helical" evidence="12">
    <location>
        <begin position="352"/>
        <end position="375"/>
    </location>
</feature>
<evidence type="ECO:0000313" key="13">
    <source>
        <dbReference type="EMBL" id="RJT20963.1"/>
    </source>
</evidence>
<dbReference type="GO" id="GO:0015293">
    <property type="term" value="F:symporter activity"/>
    <property type="evidence" value="ECO:0007669"/>
    <property type="project" value="UniProtKB-KW"/>
</dbReference>
<dbReference type="NCBIfam" id="TIGR04299">
    <property type="entry name" value="antiport_PotE"/>
    <property type="match status" value="1"/>
</dbReference>
<dbReference type="AlphaFoldDB" id="A0A3A5JNB6"/>
<comment type="function">
    <text evidence="12">Catalyzes both the uptake and excretion of putrescine. The uptake of putrescine is dependent on the membrane potential and the excretion involves putrescine-ornithine antiporter activity.</text>
</comment>
<evidence type="ECO:0000256" key="10">
    <source>
        <dbReference type="ARBA" id="ARBA00022989"/>
    </source>
</evidence>
<evidence type="ECO:0000256" key="2">
    <source>
        <dbReference type="ARBA" id="ARBA00008220"/>
    </source>
</evidence>
<proteinExistence type="inferred from homology"/>
<dbReference type="HAMAP" id="MF_02073">
    <property type="entry name" value="Putrescine_transp"/>
    <property type="match status" value="1"/>
</dbReference>
<evidence type="ECO:0000256" key="8">
    <source>
        <dbReference type="ARBA" id="ARBA00022847"/>
    </source>
</evidence>
<comment type="catalytic activity">
    <reaction evidence="12">
        <text>putrescine(in) + H(+)(in) = putrescine(out) + H(+)(out)</text>
        <dbReference type="Rhea" id="RHEA:28891"/>
        <dbReference type="ChEBI" id="CHEBI:15378"/>
        <dbReference type="ChEBI" id="CHEBI:326268"/>
    </reaction>
</comment>
<evidence type="ECO:0000313" key="14">
    <source>
        <dbReference type="Proteomes" id="UP000276295"/>
    </source>
</evidence>
<feature type="transmembrane region" description="Helical" evidence="12">
    <location>
        <begin position="326"/>
        <end position="346"/>
    </location>
</feature>
<comment type="subcellular location">
    <subcellularLocation>
        <location evidence="12">Cell inner membrane</location>
        <topology evidence="12">Multi-pass membrane protein</topology>
    </subcellularLocation>
    <subcellularLocation>
        <location evidence="1">Cell membrane</location>
        <topology evidence="1">Multi-pass membrane protein</topology>
    </subcellularLocation>
</comment>
<evidence type="ECO:0000256" key="11">
    <source>
        <dbReference type="ARBA" id="ARBA00023136"/>
    </source>
</evidence>
<dbReference type="InterPro" id="IPR002293">
    <property type="entry name" value="AA/rel_permease1"/>
</dbReference>
<feature type="transmembrane region" description="Helical" evidence="12">
    <location>
        <begin position="153"/>
        <end position="173"/>
    </location>
</feature>
<feature type="transmembrane region" description="Helical" evidence="12">
    <location>
        <begin position="12"/>
        <end position="31"/>
    </location>
</feature>
<evidence type="ECO:0000256" key="9">
    <source>
        <dbReference type="ARBA" id="ARBA00022970"/>
    </source>
</evidence>
<keyword evidence="8 12" id="KW-0769">Symport</keyword>
<feature type="transmembrane region" description="Helical" evidence="12">
    <location>
        <begin position="270"/>
        <end position="293"/>
    </location>
</feature>
<dbReference type="FunFam" id="1.20.1740.10:FF:000014">
    <property type="entry name" value="Putrescine transporter PotE"/>
    <property type="match status" value="1"/>
</dbReference>
<comment type="caution">
    <text evidence="13">The sequence shown here is derived from an EMBL/GenBank/DDBJ whole genome shotgun (WGS) entry which is preliminary data.</text>
</comment>
<evidence type="ECO:0000256" key="5">
    <source>
        <dbReference type="ARBA" id="ARBA00022475"/>
    </source>
</evidence>
<dbReference type="Pfam" id="PF13520">
    <property type="entry name" value="AA_permease_2"/>
    <property type="match status" value="1"/>
</dbReference>
<evidence type="ECO:0000256" key="1">
    <source>
        <dbReference type="ARBA" id="ARBA00004651"/>
    </source>
</evidence>
<dbReference type="Proteomes" id="UP000276295">
    <property type="component" value="Unassembled WGS sequence"/>
</dbReference>
<feature type="transmembrane region" description="Helical" evidence="12">
    <location>
        <begin position="119"/>
        <end position="141"/>
    </location>
</feature>
<dbReference type="InterPro" id="IPR004754">
    <property type="entry name" value="Amino_acid_antiprt"/>
</dbReference>
<dbReference type="EMBL" id="QZWH01000033">
    <property type="protein sequence ID" value="RJT20963.1"/>
    <property type="molecule type" value="Genomic_DNA"/>
</dbReference>
<dbReference type="RefSeq" id="WP_120065505.1">
    <property type="nucleotide sequence ID" value="NZ_QZWH01000033.1"/>
</dbReference>
<feature type="transmembrane region" description="Helical" evidence="12">
    <location>
        <begin position="43"/>
        <end position="61"/>
    </location>
</feature>
<dbReference type="NCBIfam" id="NF007938">
    <property type="entry name" value="PRK10655.1"/>
    <property type="match status" value="1"/>
</dbReference>
<evidence type="ECO:0000256" key="4">
    <source>
        <dbReference type="ARBA" id="ARBA00022449"/>
    </source>
</evidence>
<sequence>MSRSKRNNKMGVVQLTILTAVNMMGSGIIMLPTKLAEVGTLSIISWLVTALGSMALAYAFAKCGMFSRKSGGMGGYAEYAFGKSGNFMANYTYGVSLLIANVAIAISAVGYGTELLDATLSPIGICIATIGVLWLATAANFGGARITGQISGITVWGVIIPVLGISVIGWFWFSPTMYVESWNPHHLPVFEAVGSSIAMTLWAFLGLESACANTDVVENPERNVPIAVLGGTLGAAVIYIISTNVIAGIVPNMDLANSTAPFGLAFAQMFTPGVGKIIMALMIMSCVGSLLGWQFTIAQVFKSSADEGYFPKVFSKLTKADAPVKGMIVIVLIQTGLSLMTISPSLNKQFNVLVNLAVVTNIIPYILSMAALVIIQKVANVAPNKARIANIFAFIGAMYSFYALYSSGEEAMMYGAIVTFLGWTLYGLISPRFELRSKNA</sequence>
<name>A0A3A5JNB6_9ENTR</name>
<comment type="catalytic activity">
    <reaction evidence="12">
        <text>putrescine(in) + L-ornithine(out) = putrescine(out) + L-ornithine(in)</text>
        <dbReference type="Rhea" id="RHEA:28827"/>
        <dbReference type="ChEBI" id="CHEBI:46911"/>
        <dbReference type="ChEBI" id="CHEBI:326268"/>
    </reaction>
</comment>
<dbReference type="GO" id="GO:0005886">
    <property type="term" value="C:plasma membrane"/>
    <property type="evidence" value="ECO:0007669"/>
    <property type="project" value="UniProtKB-SubCell"/>
</dbReference>
<accession>A0A3A5JNB6</accession>
<comment type="similarity">
    <text evidence="2 12">Belongs to the amino acid-polyamine-organocation (APC) superfamily. Basic amino acid/polyamine antiporter (APA) (TC 2.A.3.2) family.</text>
</comment>
<keyword evidence="7 12" id="KW-0812">Transmembrane</keyword>
<reference evidence="13 14" key="1">
    <citation type="submission" date="2018-09" db="EMBL/GenBank/DDBJ databases">
        <title>Draft genome sequence of Buttiauxella izardii CCUG 35510T.</title>
        <authorList>
            <person name="Salva-Serra F."/>
            <person name="Marathe N."/>
            <person name="Moore E."/>
            <person name="Stadler-Svensson L."/>
            <person name="Engstrom-Jakobsson H."/>
        </authorList>
    </citation>
    <scope>NUCLEOTIDE SEQUENCE [LARGE SCALE GENOMIC DNA]</scope>
    <source>
        <strain evidence="13 14">CCUG 35510</strain>
    </source>
</reference>
<keyword evidence="4 12" id="KW-0050">Antiport</keyword>
<dbReference type="InterPro" id="IPR027566">
    <property type="entry name" value="Symport/antiport_PotE"/>
</dbReference>
<feature type="transmembrane region" description="Helical" evidence="12">
    <location>
        <begin position="185"/>
        <end position="205"/>
    </location>
</feature>
<gene>
    <name evidence="12" type="primary">potE</name>
    <name evidence="13" type="ORF">D6029_14935</name>
</gene>
<keyword evidence="3 12" id="KW-0813">Transport</keyword>
<keyword evidence="5 12" id="KW-1003">Cell membrane</keyword>
<evidence type="ECO:0000256" key="7">
    <source>
        <dbReference type="ARBA" id="ARBA00022692"/>
    </source>
</evidence>
<evidence type="ECO:0000256" key="12">
    <source>
        <dbReference type="HAMAP-Rule" id="MF_02073"/>
    </source>
</evidence>
<dbReference type="InterPro" id="IPR050367">
    <property type="entry name" value="APC_superfamily"/>
</dbReference>
<dbReference type="GO" id="GO:0015496">
    <property type="term" value="F:putrescine:ornithine antiporter activity"/>
    <property type="evidence" value="ECO:0007669"/>
    <property type="project" value="InterPro"/>
</dbReference>
<evidence type="ECO:0000256" key="3">
    <source>
        <dbReference type="ARBA" id="ARBA00022448"/>
    </source>
</evidence>
<feature type="transmembrane region" description="Helical" evidence="12">
    <location>
        <begin position="411"/>
        <end position="429"/>
    </location>
</feature>
<keyword evidence="14" id="KW-1185">Reference proteome</keyword>
<keyword evidence="9 12" id="KW-0029">Amino-acid transport</keyword>
<dbReference type="PIRSF" id="PIRSF006060">
    <property type="entry name" value="AA_transporter"/>
    <property type="match status" value="1"/>
</dbReference>
<feature type="transmembrane region" description="Helical" evidence="12">
    <location>
        <begin position="387"/>
        <end position="405"/>
    </location>
</feature>
<evidence type="ECO:0000256" key="6">
    <source>
        <dbReference type="ARBA" id="ARBA00022519"/>
    </source>
</evidence>
<protein>
    <recommendedName>
        <fullName evidence="12">Putrescine transporter PotE</fullName>
    </recommendedName>
    <alternativeName>
        <fullName evidence="12">Putrescine-proton symporter / putrescine-ornithine antiporter</fullName>
    </alternativeName>
</protein>
<keyword evidence="6 12" id="KW-0997">Cell inner membrane</keyword>
<feature type="transmembrane region" description="Helical" evidence="12">
    <location>
        <begin position="91"/>
        <end position="113"/>
    </location>
</feature>
<dbReference type="Gene3D" id="1.20.1740.10">
    <property type="entry name" value="Amino acid/polyamine transporter I"/>
    <property type="match status" value="1"/>
</dbReference>